<dbReference type="PANTHER" id="PTHR46877">
    <property type="entry name" value="EPH RECEPTOR A5"/>
    <property type="match status" value="1"/>
</dbReference>
<name>A0AAV7ZEN8_9EUKA</name>
<feature type="compositionally biased region" description="Basic and acidic residues" evidence="9">
    <location>
        <begin position="465"/>
        <end position="474"/>
    </location>
</feature>
<keyword evidence="5 10" id="KW-1133">Transmembrane helix</keyword>
<dbReference type="GO" id="GO:0005886">
    <property type="term" value="C:plasma membrane"/>
    <property type="evidence" value="ECO:0007669"/>
    <property type="project" value="TreeGrafter"/>
</dbReference>
<comment type="caution">
    <text evidence="13">The sequence shown here is derived from an EMBL/GenBank/DDBJ whole genome shotgun (WGS) entry which is preliminary data.</text>
</comment>
<feature type="compositionally biased region" description="Acidic residues" evidence="9">
    <location>
        <begin position="691"/>
        <end position="703"/>
    </location>
</feature>
<feature type="region of interest" description="Disordered" evidence="9">
    <location>
        <begin position="1201"/>
        <end position="1434"/>
    </location>
</feature>
<organism evidence="13 14">
    <name type="scientific">Anaeramoeba flamelloides</name>
    <dbReference type="NCBI Taxonomy" id="1746091"/>
    <lineage>
        <taxon>Eukaryota</taxon>
        <taxon>Metamonada</taxon>
        <taxon>Anaeramoebidae</taxon>
        <taxon>Anaeramoeba</taxon>
    </lineage>
</organism>
<evidence type="ECO:0000256" key="4">
    <source>
        <dbReference type="ARBA" id="ARBA00022840"/>
    </source>
</evidence>
<feature type="compositionally biased region" description="Basic and acidic residues" evidence="9">
    <location>
        <begin position="1328"/>
        <end position="1342"/>
    </location>
</feature>
<keyword evidence="8" id="KW-0175">Coiled coil</keyword>
<feature type="compositionally biased region" description="Polar residues" evidence="9">
    <location>
        <begin position="1506"/>
        <end position="1515"/>
    </location>
</feature>
<feature type="signal peptide" evidence="11">
    <location>
        <begin position="1"/>
        <end position="21"/>
    </location>
</feature>
<dbReference type="Proteomes" id="UP001146793">
    <property type="component" value="Unassembled WGS sequence"/>
</dbReference>
<evidence type="ECO:0000256" key="10">
    <source>
        <dbReference type="SAM" id="Phobius"/>
    </source>
</evidence>
<dbReference type="EMBL" id="JANTQA010000032">
    <property type="protein sequence ID" value="KAJ3439391.1"/>
    <property type="molecule type" value="Genomic_DNA"/>
</dbReference>
<feature type="compositionally biased region" description="Basic and acidic residues" evidence="9">
    <location>
        <begin position="620"/>
        <end position="687"/>
    </location>
</feature>
<feature type="compositionally biased region" description="Basic and acidic residues" evidence="9">
    <location>
        <begin position="526"/>
        <end position="545"/>
    </location>
</feature>
<feature type="compositionally biased region" description="Acidic residues" evidence="9">
    <location>
        <begin position="891"/>
        <end position="902"/>
    </location>
</feature>
<dbReference type="InterPro" id="IPR013783">
    <property type="entry name" value="Ig-like_fold"/>
</dbReference>
<feature type="compositionally biased region" description="Basic and acidic residues" evidence="9">
    <location>
        <begin position="944"/>
        <end position="997"/>
    </location>
</feature>
<gene>
    <name evidence="13" type="ORF">M0812_15417</name>
</gene>
<evidence type="ECO:0000256" key="1">
    <source>
        <dbReference type="ARBA" id="ARBA00004167"/>
    </source>
</evidence>
<reference evidence="13" key="1">
    <citation type="submission" date="2022-08" db="EMBL/GenBank/DDBJ databases">
        <title>Novel sulphate-reducing endosymbionts in the free-living metamonad Anaeramoeba.</title>
        <authorList>
            <person name="Jerlstrom-Hultqvist J."/>
            <person name="Cepicka I."/>
            <person name="Gallot-Lavallee L."/>
            <person name="Salas-Leiva D."/>
            <person name="Curtis B.A."/>
            <person name="Zahonova K."/>
            <person name="Pipaliya S."/>
            <person name="Dacks J."/>
            <person name="Roger A.J."/>
        </authorList>
    </citation>
    <scope>NUCLEOTIDE SEQUENCE</scope>
    <source>
        <strain evidence="13">Busselton2</strain>
    </source>
</reference>
<evidence type="ECO:0000256" key="5">
    <source>
        <dbReference type="ARBA" id="ARBA00022989"/>
    </source>
</evidence>
<dbReference type="PANTHER" id="PTHR46877:SF14">
    <property type="entry name" value="RECEPTOR PROTEIN-TYROSINE KINASE"/>
    <property type="match status" value="1"/>
</dbReference>
<keyword evidence="2 10" id="KW-0812">Transmembrane</keyword>
<evidence type="ECO:0000256" key="6">
    <source>
        <dbReference type="ARBA" id="ARBA00023136"/>
    </source>
</evidence>
<feature type="compositionally biased region" description="Basic residues" evidence="9">
    <location>
        <begin position="1393"/>
        <end position="1411"/>
    </location>
</feature>
<dbReference type="Pfam" id="PF00041">
    <property type="entry name" value="fn3"/>
    <property type="match status" value="3"/>
</dbReference>
<feature type="transmembrane region" description="Helical" evidence="10">
    <location>
        <begin position="300"/>
        <end position="319"/>
    </location>
</feature>
<feature type="compositionally biased region" description="Basic and acidic residues" evidence="9">
    <location>
        <begin position="909"/>
        <end position="935"/>
    </location>
</feature>
<feature type="compositionally biased region" description="Basic and acidic residues" evidence="9">
    <location>
        <begin position="1242"/>
        <end position="1322"/>
    </location>
</feature>
<dbReference type="CDD" id="cd00063">
    <property type="entry name" value="FN3"/>
    <property type="match status" value="3"/>
</dbReference>
<dbReference type="SMART" id="SM00060">
    <property type="entry name" value="FN3"/>
    <property type="match status" value="2"/>
</dbReference>
<sequence>MSNLNLFLVVLFLFVPLFSSSDDSCKIHPFSKIQVFYLGNIESTNCELNVCFLKGLDHDPRIAVHKLNNTKPESSASLESLLKMSIILIWHDSNTETFYAQLGSEKGFPQGDSFVVPHLVIHSQTDKKRIDLEKNQNGLTGNLLQLILSKPLNKPQPNWEAKLETFTGHQVGQEFRLDDSQYSNRNPRNHGKRKRIGKPNYLRTYSLGSQILEVKSQNVSNKHTIYLTLQNKSNPSQNPKTFAIEQDSENRQSIRVVHKVSPSEILISWSDYIIYDGDKIIAFEEPPFDENTLFIFPLNYHMILLLILCLVIFTILFFIKKYLNKKFEEKENKKEIENDNLKLKNEKIKEIPTIKIYKEKIELNWSLEENIQKGEENENESENENKVEIGDKNKKEKYLIQIIENKHNHSKLILQHISIKSYYSFETFIFNSISHFDTNGKYITKNDHELNQNNNENLYIETIKEKENKNKENPEDMENMENEDKENENENEFQNCQINIFKIDKSQKIPLYSSIIKANQILFSKNDQDKSSNDSLLKKNEKFDNNTKPVIKNSSEENEFNSNKKNSQDIENEITFEDKDSNKNQVKVNGDNNGKENENEKENDHQENEIENCKKQTQNENKENKENEDQENNNRNEENEKENTSEEKNQENELKIEKTKEENNKIEENTNKIEKEKKNKKNLEKENPNLYEEEENIKEENEDDKTNENDETKKKNKKLEKEDDDNLETIKEQDNTENDNENQEKSKNEENDNIENKKENIQINEINNENKNKNNMNNEIVEDENEDEQNIQINEINNEKAINQNQNENEENLKNNIQKKENQDKQNQNKIIGEDENEDEENINKEINNEKIINDDKNEDEEDLINHIQKNENQDIQNQNQNEIISKDEENNQEENNQEENISEVNEINNEKGIKDNNNENEETFKNNIQDHENQNEENVENQNKNEIEKENISEDNKNYENDDIEKKIEKLEKEDDDNLENKNQENTKEKDSKNENEDLCEKDEDKDGKNLENKENEDNTNKKKENQENTKEENNKIEENKENEKLYNEKNELNQNENRKGENENEDQENKNEKENTDESTKEVNNKIEANEEKKNENDYEQDNQENINEDYKNNEEKENKNEDKNNNENENPDNTKEENNQVEENENINEKSIENQNNKNDNELEKKKEEIMEKELENEIIILEEPIVDEKTNILNYENLDENTLEKDNDIQDNENEENQEKNKLEEKENINEKSIGNENKNENNNEKYPTNKDNEEKDNKEKENKNQDNIDQEKENKLKIQNEDKNENTDQENNKMEENEDYKNLNNKIEENEKKEDHEKKKKEIKNENKQENKQEKSINTKLEPQKNNQNTNKNKTLELFKQNLNKLLDQNNPFLRKSNIRSSRPQQYMKKKKNQKNSQKSKPKPKPNPRTPQKDQKQKNNLRSNSSEKWPLPFSVLKEIVNKKLLEQNENKITPKKTSNIKKKPKLKMIKRIKRKGIRPSSRRIPRTNFQSIQTKNEKKNPNITKPQLNSIEKEKKINELNTTGNQDKEKGNISGEENDEGKETVFQFNISSVTPTNVVGNWHKPVIDSSKVIDYYEVKLDGANKTIPPQYFTTELTNLTIKNLLPNTKYLISIKAQDSKGFTNSSKSTEFTTLSDIPEIIHLASSVQITSKSITLKWKQPNDNGKVIDNYKIKLQDKKSNKIVEQETNQPSFRFRNLIPNNEYYYQIQAHNELGYSEISSKDPQANIIKTLEVQPNSSKIIKYYNLRSKKCSIQWKKVPNKKKSIVNETNTNTIKEKKIFKHYKIILSMKQFSTKNSKNIVYFVKRTKYDFNILIPNTKYFLQIEKVFTNFPNKIFCSIQFTTMPDKPEKIEEIKTLEKTSDQLSITWTKPIDNGEPIIQYFINVYEKNNNQKPIQVLHTNLTQMQISFLKPNLNYYLTIVSQNSIGNSLQSGIYAFRLSKN</sequence>
<feature type="compositionally biased region" description="Basic and acidic residues" evidence="9">
    <location>
        <begin position="842"/>
        <end position="856"/>
    </location>
</feature>
<keyword evidence="4" id="KW-0067">ATP-binding</keyword>
<accession>A0AAV7ZEN8</accession>
<comment type="subcellular location">
    <subcellularLocation>
        <location evidence="1">Membrane</location>
        <topology evidence="1">Single-pass membrane protein</topology>
    </subcellularLocation>
</comment>
<feature type="domain" description="Fibronectin type-III" evidence="12">
    <location>
        <begin position="1853"/>
        <end position="1948"/>
    </location>
</feature>
<dbReference type="InterPro" id="IPR050449">
    <property type="entry name" value="Ephrin_rcpt_TKs"/>
</dbReference>
<feature type="chain" id="PRO_5043698149" evidence="11">
    <location>
        <begin position="22"/>
        <end position="1948"/>
    </location>
</feature>
<evidence type="ECO:0000256" key="2">
    <source>
        <dbReference type="ARBA" id="ARBA00022692"/>
    </source>
</evidence>
<proteinExistence type="predicted"/>
<feature type="compositionally biased region" description="Basic and acidic residues" evidence="9">
    <location>
        <begin position="1221"/>
        <end position="1234"/>
    </location>
</feature>
<feature type="compositionally biased region" description="Low complexity" evidence="9">
    <location>
        <begin position="874"/>
        <end position="884"/>
    </location>
</feature>
<evidence type="ECO:0000256" key="9">
    <source>
        <dbReference type="SAM" id="MobiDB-lite"/>
    </source>
</evidence>
<evidence type="ECO:0000256" key="11">
    <source>
        <dbReference type="SAM" id="SignalP"/>
    </source>
</evidence>
<feature type="compositionally biased region" description="Low complexity" evidence="9">
    <location>
        <begin position="761"/>
        <end position="779"/>
    </location>
</feature>
<keyword evidence="3" id="KW-0547">Nucleotide-binding</keyword>
<feature type="compositionally biased region" description="Acidic residues" evidence="9">
    <location>
        <begin position="780"/>
        <end position="789"/>
    </location>
</feature>
<feature type="compositionally biased region" description="Acidic residues" evidence="9">
    <location>
        <begin position="475"/>
        <end position="491"/>
    </location>
</feature>
<feature type="compositionally biased region" description="Basic and acidic residues" evidence="9">
    <location>
        <begin position="704"/>
        <end position="713"/>
    </location>
</feature>
<feature type="compositionally biased region" description="Low complexity" evidence="9">
    <location>
        <begin position="1349"/>
        <end position="1376"/>
    </location>
</feature>
<feature type="compositionally biased region" description="Basic and acidic residues" evidence="9">
    <location>
        <begin position="593"/>
        <end position="614"/>
    </location>
</feature>
<feature type="compositionally biased region" description="Basic and acidic residues" evidence="9">
    <location>
        <begin position="742"/>
        <end position="760"/>
    </location>
</feature>
<feature type="compositionally biased region" description="Polar residues" evidence="9">
    <location>
        <begin position="1423"/>
        <end position="1432"/>
    </location>
</feature>
<feature type="domain" description="Fibronectin type-III" evidence="12">
    <location>
        <begin position="1549"/>
        <end position="1641"/>
    </location>
</feature>
<feature type="region of interest" description="Disordered" evidence="9">
    <location>
        <begin position="465"/>
        <end position="491"/>
    </location>
</feature>
<evidence type="ECO:0000256" key="8">
    <source>
        <dbReference type="SAM" id="Coils"/>
    </source>
</evidence>
<feature type="coiled-coil region" evidence="8">
    <location>
        <begin position="319"/>
        <end position="384"/>
    </location>
</feature>
<dbReference type="InterPro" id="IPR003961">
    <property type="entry name" value="FN3_dom"/>
</dbReference>
<keyword evidence="11" id="KW-0732">Signal</keyword>
<evidence type="ECO:0000313" key="13">
    <source>
        <dbReference type="EMBL" id="KAJ3439391.1"/>
    </source>
</evidence>
<evidence type="ECO:0000313" key="14">
    <source>
        <dbReference type="Proteomes" id="UP001146793"/>
    </source>
</evidence>
<feature type="compositionally biased region" description="Basic and acidic residues" evidence="9">
    <location>
        <begin position="1111"/>
        <end position="1141"/>
    </location>
</feature>
<keyword evidence="7" id="KW-0675">Receptor</keyword>
<dbReference type="PROSITE" id="PS50853">
    <property type="entry name" value="FN3"/>
    <property type="match status" value="3"/>
</dbReference>
<evidence type="ECO:0000256" key="7">
    <source>
        <dbReference type="ARBA" id="ARBA00023170"/>
    </source>
</evidence>
<dbReference type="GO" id="GO:0005005">
    <property type="term" value="F:transmembrane-ephrin receptor activity"/>
    <property type="evidence" value="ECO:0007669"/>
    <property type="project" value="TreeGrafter"/>
</dbReference>
<feature type="compositionally biased region" description="Low complexity" evidence="9">
    <location>
        <begin position="790"/>
        <end position="807"/>
    </location>
</feature>
<dbReference type="Gene3D" id="2.60.40.10">
    <property type="entry name" value="Immunoglobulins"/>
    <property type="match status" value="3"/>
</dbReference>
<evidence type="ECO:0000256" key="3">
    <source>
        <dbReference type="ARBA" id="ARBA00022741"/>
    </source>
</evidence>
<dbReference type="InterPro" id="IPR036116">
    <property type="entry name" value="FN3_sf"/>
</dbReference>
<feature type="compositionally biased region" description="Basic and acidic residues" evidence="9">
    <location>
        <begin position="1004"/>
        <end position="1099"/>
    </location>
</feature>
<dbReference type="SUPFAM" id="SSF49265">
    <property type="entry name" value="Fibronectin type III"/>
    <property type="match status" value="2"/>
</dbReference>
<feature type="region of interest" description="Disordered" evidence="9">
    <location>
        <begin position="526"/>
        <end position="1168"/>
    </location>
</feature>
<keyword evidence="6 10" id="KW-0472">Membrane</keyword>
<feature type="region of interest" description="Disordered" evidence="9">
    <location>
        <begin position="1501"/>
        <end position="1544"/>
    </location>
</feature>
<dbReference type="GO" id="GO:0005524">
    <property type="term" value="F:ATP binding"/>
    <property type="evidence" value="ECO:0007669"/>
    <property type="project" value="UniProtKB-KW"/>
</dbReference>
<feature type="domain" description="Fibronectin type-III" evidence="12">
    <location>
        <begin position="1642"/>
        <end position="1739"/>
    </location>
</feature>
<protein>
    <submittedName>
        <fullName evidence="13">Fibronectin type iii domain-containing protein 3b</fullName>
    </submittedName>
</protein>
<evidence type="ECO:0000259" key="12">
    <source>
        <dbReference type="PROSITE" id="PS50853"/>
    </source>
</evidence>